<dbReference type="EMBL" id="SMBK01000013">
    <property type="protein sequence ID" value="TCU34044.1"/>
    <property type="molecule type" value="Genomic_DNA"/>
</dbReference>
<accession>A0A4R3RHB8</accession>
<name>A0A4R3RHB8_9HYPH</name>
<dbReference type="Proteomes" id="UP000295507">
    <property type="component" value="Unassembled WGS sequence"/>
</dbReference>
<comment type="caution">
    <text evidence="1">The sequence shown here is derived from an EMBL/GenBank/DDBJ whole genome shotgun (WGS) entry which is preliminary data.</text>
</comment>
<proteinExistence type="predicted"/>
<dbReference type="AlphaFoldDB" id="A0A4R3RHB8"/>
<reference evidence="1 2" key="1">
    <citation type="submission" date="2019-03" db="EMBL/GenBank/DDBJ databases">
        <title>Genomic Encyclopedia of Type Strains, Phase IV (KMG-V): Genome sequencing to study the core and pangenomes of soil and plant-associated prokaryotes.</title>
        <authorList>
            <person name="Whitman W."/>
        </authorList>
    </citation>
    <scope>NUCLEOTIDE SEQUENCE [LARGE SCALE GENOMIC DNA]</scope>
    <source>
        <strain evidence="1 2">IE4868</strain>
    </source>
</reference>
<sequence>MSIDALIERLSASKGADRDLDADIAIALEHVPERGWWSIDYLKADIIPGITSSVDGAIKFAERALPDHGRLNGKGRCGEQEQLYGCAIFRSLDYQDDDTPLGLGEHDLEPIAIAIAVLRAIQTSGAKE</sequence>
<evidence type="ECO:0008006" key="3">
    <source>
        <dbReference type="Google" id="ProtNLM"/>
    </source>
</evidence>
<gene>
    <name evidence="1" type="ORF">EV129_11327</name>
</gene>
<evidence type="ECO:0000313" key="2">
    <source>
        <dbReference type="Proteomes" id="UP000295507"/>
    </source>
</evidence>
<dbReference type="RefSeq" id="WP_132552820.1">
    <property type="nucleotide sequence ID" value="NZ_SMBK01000013.1"/>
</dbReference>
<protein>
    <recommendedName>
        <fullName evidence="3">Phage ABA sandwich domain-containing protein</fullName>
    </recommendedName>
</protein>
<organism evidence="1 2">
    <name type="scientific">Rhizobium azibense</name>
    <dbReference type="NCBI Taxonomy" id="1136135"/>
    <lineage>
        <taxon>Bacteria</taxon>
        <taxon>Pseudomonadati</taxon>
        <taxon>Pseudomonadota</taxon>
        <taxon>Alphaproteobacteria</taxon>
        <taxon>Hyphomicrobiales</taxon>
        <taxon>Rhizobiaceae</taxon>
        <taxon>Rhizobium/Agrobacterium group</taxon>
        <taxon>Rhizobium</taxon>
    </lineage>
</organism>
<evidence type="ECO:0000313" key="1">
    <source>
        <dbReference type="EMBL" id="TCU34044.1"/>
    </source>
</evidence>